<dbReference type="AlphaFoldDB" id="A0A3D9R283"/>
<name>A0A3D9R283_9BACL</name>
<dbReference type="Pfam" id="PF02627">
    <property type="entry name" value="CMD"/>
    <property type="match status" value="1"/>
</dbReference>
<dbReference type="SUPFAM" id="SSF69118">
    <property type="entry name" value="AhpD-like"/>
    <property type="match status" value="1"/>
</dbReference>
<evidence type="ECO:0000313" key="3">
    <source>
        <dbReference type="Proteomes" id="UP000256304"/>
    </source>
</evidence>
<dbReference type="RefSeq" id="WP_116191732.1">
    <property type="nucleotide sequence ID" value="NZ_QTTN01000039.1"/>
</dbReference>
<dbReference type="PANTHER" id="PTHR34846">
    <property type="entry name" value="4-CARBOXYMUCONOLACTONE DECARBOXYLASE FAMILY PROTEIN (AFU_ORTHOLOGUE AFUA_6G11590)"/>
    <property type="match status" value="1"/>
</dbReference>
<dbReference type="InterPro" id="IPR003779">
    <property type="entry name" value="CMD-like"/>
</dbReference>
<sequence>MKLRMNHMNANRAGFQAMLNLEEAAKKMGLDPVLYELIKIRASQINGCSFCLDMHVTDLRKMGESEQRLALITVWRETPIFTERERAALALTEAVTVISAGGVSQELYDEVSEHFSESEIVSLVMAINAINCWNRMAITTGMFPGCYEA</sequence>
<feature type="domain" description="Carboxymuconolactone decarboxylase-like" evidence="1">
    <location>
        <begin position="15"/>
        <end position="93"/>
    </location>
</feature>
<organism evidence="2 3">
    <name type="scientific">Paenibacillus taihuensis</name>
    <dbReference type="NCBI Taxonomy" id="1156355"/>
    <lineage>
        <taxon>Bacteria</taxon>
        <taxon>Bacillati</taxon>
        <taxon>Bacillota</taxon>
        <taxon>Bacilli</taxon>
        <taxon>Bacillales</taxon>
        <taxon>Paenibacillaceae</taxon>
        <taxon>Paenibacillus</taxon>
    </lineage>
</organism>
<proteinExistence type="predicted"/>
<dbReference type="Gene3D" id="1.20.1290.10">
    <property type="entry name" value="AhpD-like"/>
    <property type="match status" value="1"/>
</dbReference>
<keyword evidence="3" id="KW-1185">Reference proteome</keyword>
<dbReference type="OrthoDB" id="9801997at2"/>
<dbReference type="NCBIfam" id="TIGR00778">
    <property type="entry name" value="ahpD_dom"/>
    <property type="match status" value="1"/>
</dbReference>
<evidence type="ECO:0000313" key="2">
    <source>
        <dbReference type="EMBL" id="REE68069.1"/>
    </source>
</evidence>
<keyword evidence="2" id="KW-0575">Peroxidase</keyword>
<gene>
    <name evidence="2" type="ORF">A8990_13958</name>
</gene>
<keyword evidence="2" id="KW-0560">Oxidoreductase</keyword>
<dbReference type="EMBL" id="QTTN01000039">
    <property type="protein sequence ID" value="REE68069.1"/>
    <property type="molecule type" value="Genomic_DNA"/>
</dbReference>
<dbReference type="Proteomes" id="UP000256304">
    <property type="component" value="Unassembled WGS sequence"/>
</dbReference>
<dbReference type="PANTHER" id="PTHR34846:SF10">
    <property type="entry name" value="CYTOPLASMIC PROTEIN"/>
    <property type="match status" value="1"/>
</dbReference>
<reference evidence="2 3" key="1">
    <citation type="submission" date="2018-08" db="EMBL/GenBank/DDBJ databases">
        <title>Genomic Encyclopedia of Type Strains, Phase III (KMG-III): the genomes of soil and plant-associated and newly described type strains.</title>
        <authorList>
            <person name="Whitman W."/>
        </authorList>
    </citation>
    <scope>NUCLEOTIDE SEQUENCE [LARGE SCALE GENOMIC DNA]</scope>
    <source>
        <strain evidence="2 3">CGMCC 1.10966</strain>
    </source>
</reference>
<dbReference type="InterPro" id="IPR004675">
    <property type="entry name" value="AhpD_core"/>
</dbReference>
<dbReference type="InterPro" id="IPR029032">
    <property type="entry name" value="AhpD-like"/>
</dbReference>
<protein>
    <submittedName>
        <fullName evidence="2">AhpD family alkylhydroperoxidase</fullName>
    </submittedName>
</protein>
<dbReference type="GO" id="GO:0051920">
    <property type="term" value="F:peroxiredoxin activity"/>
    <property type="evidence" value="ECO:0007669"/>
    <property type="project" value="InterPro"/>
</dbReference>
<comment type="caution">
    <text evidence="2">The sequence shown here is derived from an EMBL/GenBank/DDBJ whole genome shotgun (WGS) entry which is preliminary data.</text>
</comment>
<evidence type="ECO:0000259" key="1">
    <source>
        <dbReference type="Pfam" id="PF02627"/>
    </source>
</evidence>
<accession>A0A3D9R283</accession>